<evidence type="ECO:0000313" key="2">
    <source>
        <dbReference type="Proteomes" id="UP000006426"/>
    </source>
</evidence>
<name>A0AAD0V9F0_PSEAV</name>
<dbReference type="GeneID" id="39474280"/>
<dbReference type="AlphaFoldDB" id="A0AAD0V9F0"/>
<keyword evidence="1" id="KW-0614">Plasmid</keyword>
<proteinExistence type="predicted"/>
<dbReference type="EMBL" id="CP031226">
    <property type="protein sequence ID" value="AXH59827.1"/>
    <property type="molecule type" value="Genomic_DNA"/>
</dbReference>
<evidence type="ECO:0000313" key="1">
    <source>
        <dbReference type="EMBL" id="AXH59827.1"/>
    </source>
</evidence>
<accession>A0AAD0V9F0</accession>
<dbReference type="RefSeq" id="WP_005741887.1">
    <property type="nucleotide sequence ID" value="NZ_CP031226.1"/>
</dbReference>
<sequence length="435" mass="48837">MIQVSKQQLELEKQRRALISRSDSILHWLSESNGGGVPEQAVSTIHNHADDCAEWLMESIGFEDFDVWLDRLSVDDRGEFEVAILPFVILVHHSFTSGVYEMIGDSLQGVDFWEKFPLEMVGEVRKLMKNTFVKSGGDLSGQLSGILQPKLVPDNFHSMLHPELFAQINGQVKSKVFRDVIICTYSGWVPDERGVRALTALSAQFEPAVAQRHLDQIAAHVIYYAPSKCPGMRKKLLGHPEITMDECSRRMGMVMGLNAENRENTHVLMLAEAVAMCPDYRKLVMRQDMVEAIKRMLDFPKPDTSIIKVCEGIAEICKAVGLSLHDINFLLHQVIGGCTAGRLYDLDKQPANIGLEPIVALAVDRDYLSIRKDGSIPEFVCCMLKIVEPEILLELAGEDDARNSFMYKLTHNDQHLHRLKDGETLDTCFSSDLGL</sequence>
<reference evidence="1 2" key="1">
    <citation type="journal article" date="2011" name="PLoS Pathog.">
        <title>Dynamic evolution of pathogenicity revealed by sequencing and comparative genomics of 19 Pseudomonas syringae isolates.</title>
        <authorList>
            <person name="Baltrus D.A."/>
            <person name="Nishimura M.T."/>
            <person name="Romanchuk A."/>
            <person name="Chang J.H."/>
            <person name="Mukhtar M.S."/>
            <person name="Cherkis K."/>
            <person name="Roach J."/>
            <person name="Grant S.R."/>
            <person name="Jones C.D."/>
            <person name="Dangl J.L."/>
        </authorList>
    </citation>
    <scope>NUCLEOTIDE SEQUENCE [LARGE SCALE GENOMIC DNA]</scope>
    <source>
        <strain evidence="1 2">M301315</strain>
    </source>
</reference>
<organism evidence="1 2">
    <name type="scientific">Pseudomonas amygdali pv. lachrymans str. M301315</name>
    <dbReference type="NCBI Taxonomy" id="629260"/>
    <lineage>
        <taxon>Bacteria</taxon>
        <taxon>Pseudomonadati</taxon>
        <taxon>Pseudomonadota</taxon>
        <taxon>Gammaproteobacteria</taxon>
        <taxon>Pseudomonadales</taxon>
        <taxon>Pseudomonadaceae</taxon>
        <taxon>Pseudomonas</taxon>
        <taxon>Pseudomonas amygdali</taxon>
    </lineage>
</organism>
<protein>
    <submittedName>
        <fullName evidence="1">Uncharacterized protein</fullName>
    </submittedName>
</protein>
<gene>
    <name evidence="1" type="ORF">PLA107_031885</name>
</gene>
<dbReference type="Proteomes" id="UP000006426">
    <property type="component" value="Plasmid pmppla107"/>
</dbReference>
<geneLocation type="plasmid" evidence="2">
    <name>pmppla107</name>
</geneLocation>